<organism evidence="2 3">
    <name type="scientific">Aeromonas veronii</name>
    <dbReference type="NCBI Taxonomy" id="654"/>
    <lineage>
        <taxon>Bacteria</taxon>
        <taxon>Pseudomonadati</taxon>
        <taxon>Pseudomonadota</taxon>
        <taxon>Gammaproteobacteria</taxon>
        <taxon>Aeromonadales</taxon>
        <taxon>Aeromonadaceae</taxon>
        <taxon>Aeromonas</taxon>
    </lineage>
</organism>
<gene>
    <name evidence="2" type="ORF">DAA48_16470</name>
</gene>
<dbReference type="AlphaFoldDB" id="A0A2T4MZW9"/>
<accession>A0A2T4MZW9</accession>
<dbReference type="EMBL" id="PZKL01000037">
    <property type="protein sequence ID" value="PTH80149.1"/>
    <property type="molecule type" value="Genomic_DNA"/>
</dbReference>
<dbReference type="Pfam" id="PF01464">
    <property type="entry name" value="SLT"/>
    <property type="match status" value="1"/>
</dbReference>
<evidence type="ECO:0000313" key="3">
    <source>
        <dbReference type="Proteomes" id="UP000241986"/>
    </source>
</evidence>
<protein>
    <recommendedName>
        <fullName evidence="1">Transglycosylase SLT domain-containing protein</fullName>
    </recommendedName>
</protein>
<name>A0A2T4MZW9_AERVE</name>
<comment type="caution">
    <text evidence="2">The sequence shown here is derived from an EMBL/GenBank/DDBJ whole genome shotgun (WGS) entry which is preliminary data.</text>
</comment>
<evidence type="ECO:0000259" key="1">
    <source>
        <dbReference type="Pfam" id="PF01464"/>
    </source>
</evidence>
<evidence type="ECO:0000313" key="2">
    <source>
        <dbReference type="EMBL" id="PTH80149.1"/>
    </source>
</evidence>
<sequence>MIDLPPNALIERAVEPEMLSKCIDFASKRFDVNKIVIRAIVNVEGGKIGTISKNSNGSYDLGVMQINTIHLKDIRKKYPRVGWRELAFNPCINIAVGTSILSERISESPNYWLGVGSYHSKTPKYRNRYLGKVKKAVATLIAGR</sequence>
<proteinExistence type="predicted"/>
<dbReference type="InterPro" id="IPR023346">
    <property type="entry name" value="Lysozyme-like_dom_sf"/>
</dbReference>
<feature type="domain" description="Transglycosylase SLT" evidence="1">
    <location>
        <begin position="22"/>
        <end position="120"/>
    </location>
</feature>
<dbReference type="Proteomes" id="UP000241986">
    <property type="component" value="Unassembled WGS sequence"/>
</dbReference>
<dbReference type="SUPFAM" id="SSF53955">
    <property type="entry name" value="Lysozyme-like"/>
    <property type="match status" value="1"/>
</dbReference>
<dbReference type="RefSeq" id="WP_107684032.1">
    <property type="nucleotide sequence ID" value="NZ_PZKL01000037.1"/>
</dbReference>
<reference evidence="2 3" key="1">
    <citation type="submission" date="2018-03" db="EMBL/GenBank/DDBJ databases">
        <title>Aeromonas veronii whole genome sequencing and analysis.</title>
        <authorList>
            <person name="Xie H."/>
            <person name="Liu T."/>
            <person name="Wang K."/>
        </authorList>
    </citation>
    <scope>NUCLEOTIDE SEQUENCE [LARGE SCALE GENOMIC DNA]</scope>
    <source>
        <strain evidence="2 3">XH.VA.1</strain>
    </source>
</reference>
<dbReference type="CDD" id="cd13400">
    <property type="entry name" value="LT_IagB-like"/>
    <property type="match status" value="1"/>
</dbReference>
<dbReference type="InterPro" id="IPR008258">
    <property type="entry name" value="Transglycosylase_SLT_dom_1"/>
</dbReference>
<dbReference type="Gene3D" id="1.10.530.10">
    <property type="match status" value="1"/>
</dbReference>